<feature type="binding site" evidence="11">
    <location>
        <position position="114"/>
    </location>
    <ligand>
        <name>ATP</name>
        <dbReference type="ChEBI" id="CHEBI:30616"/>
    </ligand>
</feature>
<proteinExistence type="inferred from homology"/>
<keyword evidence="9 11" id="KW-0460">Magnesium</keyword>
<dbReference type="CDD" id="cd05398">
    <property type="entry name" value="NT_ClassII-CCAase"/>
    <property type="match status" value="1"/>
</dbReference>
<evidence type="ECO:0000256" key="1">
    <source>
        <dbReference type="ARBA" id="ARBA00001946"/>
    </source>
</evidence>
<dbReference type="PANTHER" id="PTHR46173">
    <property type="entry name" value="CCA TRNA NUCLEOTIDYLTRANSFERASE 1, MITOCHONDRIAL"/>
    <property type="match status" value="1"/>
</dbReference>
<dbReference type="Gene3D" id="3.30.460.10">
    <property type="entry name" value="Beta Polymerase, domain 2"/>
    <property type="match status" value="1"/>
</dbReference>
<keyword evidence="10 11" id="KW-0694">RNA-binding</keyword>
<evidence type="ECO:0000256" key="8">
    <source>
        <dbReference type="ARBA" id="ARBA00022840"/>
    </source>
</evidence>
<evidence type="ECO:0000256" key="4">
    <source>
        <dbReference type="ARBA" id="ARBA00022695"/>
    </source>
</evidence>
<dbReference type="GO" id="GO:0000287">
    <property type="term" value="F:magnesium ion binding"/>
    <property type="evidence" value="ECO:0007669"/>
    <property type="project" value="UniProtKB-UniRule"/>
</dbReference>
<comment type="subunit">
    <text evidence="11">Homodimer.</text>
</comment>
<evidence type="ECO:0000259" key="14">
    <source>
        <dbReference type="Pfam" id="PF13735"/>
    </source>
</evidence>
<evidence type="ECO:0000259" key="13">
    <source>
        <dbReference type="Pfam" id="PF12627"/>
    </source>
</evidence>
<dbReference type="InterPro" id="IPR023068">
    <property type="entry name" value="CCA-adding_enz_firmicutes"/>
</dbReference>
<comment type="similarity">
    <text evidence="11">Belongs to the tRNA nucleotidyltransferase/poly(A) polymerase family. Bacterial CCA-adding enzyme type 3 subfamily.</text>
</comment>
<evidence type="ECO:0000256" key="3">
    <source>
        <dbReference type="ARBA" id="ARBA00022694"/>
    </source>
</evidence>
<keyword evidence="8 11" id="KW-0067">ATP-binding</keyword>
<feature type="binding site" evidence="11">
    <location>
        <position position="33"/>
    </location>
    <ligand>
        <name>CTP</name>
        <dbReference type="ChEBI" id="CHEBI:37563"/>
    </ligand>
</feature>
<dbReference type="GO" id="GO:0004810">
    <property type="term" value="F:CCA tRNA nucleotidyltransferase activity"/>
    <property type="evidence" value="ECO:0007669"/>
    <property type="project" value="UniProtKB-UniRule"/>
</dbReference>
<evidence type="ECO:0000259" key="12">
    <source>
        <dbReference type="Pfam" id="PF01743"/>
    </source>
</evidence>
<feature type="binding site" evidence="11">
    <location>
        <position position="160"/>
    </location>
    <ligand>
        <name>CTP</name>
        <dbReference type="ChEBI" id="CHEBI:37563"/>
    </ligand>
</feature>
<dbReference type="HAMAP" id="MF_01263">
    <property type="entry name" value="CCA_bact_type3"/>
    <property type="match status" value="1"/>
</dbReference>
<feature type="binding site" evidence="11">
    <location>
        <position position="45"/>
    </location>
    <ligand>
        <name>Mg(2+)</name>
        <dbReference type="ChEBI" id="CHEBI:18420"/>
    </ligand>
</feature>
<dbReference type="InterPro" id="IPR032828">
    <property type="entry name" value="PolyA_RNA-bd"/>
</dbReference>
<feature type="binding site" evidence="11">
    <location>
        <position position="33"/>
    </location>
    <ligand>
        <name>ATP</name>
        <dbReference type="ChEBI" id="CHEBI:30616"/>
    </ligand>
</feature>
<dbReference type="Gene3D" id="1.10.110.30">
    <property type="match status" value="1"/>
</dbReference>
<feature type="domain" description="tRNA nucleotidyltransferase/poly(A) polymerase RNA and SrmB- binding" evidence="13">
    <location>
        <begin position="172"/>
        <end position="232"/>
    </location>
</feature>
<evidence type="ECO:0000256" key="10">
    <source>
        <dbReference type="ARBA" id="ARBA00022884"/>
    </source>
</evidence>
<feature type="binding site" evidence="11">
    <location>
        <position position="163"/>
    </location>
    <ligand>
        <name>ATP</name>
        <dbReference type="ChEBI" id="CHEBI:30616"/>
    </ligand>
</feature>
<feature type="domain" description="Poly A polymerase head" evidence="12">
    <location>
        <begin position="25"/>
        <end position="145"/>
    </location>
</feature>
<dbReference type="Pfam" id="PF12627">
    <property type="entry name" value="PolyA_pol_RNAbd"/>
    <property type="match status" value="1"/>
</dbReference>
<feature type="binding site" evidence="11">
    <location>
        <position position="30"/>
    </location>
    <ligand>
        <name>ATP</name>
        <dbReference type="ChEBI" id="CHEBI:30616"/>
    </ligand>
</feature>
<dbReference type="NCBIfam" id="NF009814">
    <property type="entry name" value="PRK13299.1"/>
    <property type="match status" value="1"/>
</dbReference>
<evidence type="ECO:0000256" key="6">
    <source>
        <dbReference type="ARBA" id="ARBA00022741"/>
    </source>
</evidence>
<feature type="binding site" evidence="11">
    <location>
        <position position="30"/>
    </location>
    <ligand>
        <name>CTP</name>
        <dbReference type="ChEBI" id="CHEBI:37563"/>
    </ligand>
</feature>
<dbReference type="Pfam" id="PF01743">
    <property type="entry name" value="PolyA_pol"/>
    <property type="match status" value="1"/>
</dbReference>
<evidence type="ECO:0000256" key="2">
    <source>
        <dbReference type="ARBA" id="ARBA00022679"/>
    </source>
</evidence>
<feature type="binding site" evidence="11">
    <location>
        <position position="157"/>
    </location>
    <ligand>
        <name>ATP</name>
        <dbReference type="ChEBI" id="CHEBI:30616"/>
    </ligand>
</feature>
<name>A0A5D4MHP0_9BACI</name>
<comment type="caution">
    <text evidence="15">The sequence shown here is derived from an EMBL/GenBank/DDBJ whole genome shotgun (WGS) entry which is preliminary data.</text>
</comment>
<dbReference type="Gene3D" id="1.20.58.560">
    <property type="match status" value="1"/>
</dbReference>
<keyword evidence="4 11" id="KW-0548">Nucleotidyltransferase</keyword>
<dbReference type="PANTHER" id="PTHR46173:SF1">
    <property type="entry name" value="CCA TRNA NUCLEOTIDYLTRANSFERASE 1, MITOCHONDRIAL"/>
    <property type="match status" value="1"/>
</dbReference>
<dbReference type="Gene3D" id="1.10.246.80">
    <property type="match status" value="1"/>
</dbReference>
<dbReference type="GO" id="GO:0001680">
    <property type="term" value="P:tRNA 3'-terminal CCA addition"/>
    <property type="evidence" value="ECO:0007669"/>
    <property type="project" value="UniProtKB-UniRule"/>
</dbReference>
<keyword evidence="2 11" id="KW-0808">Transferase</keyword>
<evidence type="ECO:0000256" key="5">
    <source>
        <dbReference type="ARBA" id="ARBA00022723"/>
    </source>
</evidence>
<evidence type="ECO:0000313" key="15">
    <source>
        <dbReference type="EMBL" id="TYS00521.1"/>
    </source>
</evidence>
<feature type="domain" description="CCA-adding enzyme C-terminal" evidence="14">
    <location>
        <begin position="247"/>
        <end position="390"/>
    </location>
</feature>
<dbReference type="RefSeq" id="WP_148953249.1">
    <property type="nucleotide sequence ID" value="NZ_VTEG01000002.1"/>
</dbReference>
<evidence type="ECO:0000313" key="16">
    <source>
        <dbReference type="Proteomes" id="UP000325182"/>
    </source>
</evidence>
<keyword evidence="7 11" id="KW-0692">RNA repair</keyword>
<gene>
    <name evidence="11" type="primary">cca</name>
    <name evidence="15" type="ORF">FZC84_03230</name>
</gene>
<comment type="cofactor">
    <cofactor evidence="1 11">
        <name>Mg(2+)</name>
        <dbReference type="ChEBI" id="CHEBI:18420"/>
    </cofactor>
</comment>
<feature type="binding site" evidence="11">
    <location>
        <position position="43"/>
    </location>
    <ligand>
        <name>Mg(2+)</name>
        <dbReference type="ChEBI" id="CHEBI:18420"/>
    </ligand>
</feature>
<sequence>MKVLPSIFQRALPVLKKLEEAGYQAYFVGGSVRDLLLNRTTNDIDIATSALPEQVKEVFPKTIDVGIEHGTVVAVYNKIPYEITTFRSEDNYKDHRRPESVTFITSLKEDLQRRDFTINAMAMDSSGEIHDPFRGREDLKKKVIRTVGDADERFKEDALRMMRAVRFASQLNFKIDTETIKSIENNRNTLKYIAVERISAEFEKLVSAPYKRSSFNILEETKLYEYLPELKEEVVMSAAALPIDHLSNEQMWLLLNYLTKPRSGFLDPWRLPAKKMKYITKAIAFLCERKESEWDSYRLYHAGVSMAVDVERVYQVLNTSDGKTDQSCLKDLHDALPIKSRAELELSGNDLMKWTGKTGGPWIKDIIEKTERAVIEGEIPNQNSSIREWLGLCNHQ</sequence>
<dbReference type="EC" id="2.7.7.72" evidence="11"/>
<dbReference type="InterPro" id="IPR050264">
    <property type="entry name" value="Bact_CCA-adding_enz_type3_sf"/>
</dbReference>
<keyword evidence="3 11" id="KW-0819">tRNA processing</keyword>
<dbReference type="EMBL" id="VTEG01000002">
    <property type="protein sequence ID" value="TYS00521.1"/>
    <property type="molecule type" value="Genomic_DNA"/>
</dbReference>
<evidence type="ECO:0000256" key="9">
    <source>
        <dbReference type="ARBA" id="ARBA00022842"/>
    </source>
</evidence>
<feature type="binding site" evidence="11">
    <location>
        <position position="157"/>
    </location>
    <ligand>
        <name>CTP</name>
        <dbReference type="ChEBI" id="CHEBI:37563"/>
    </ligand>
</feature>
<feature type="binding site" evidence="11">
    <location>
        <position position="166"/>
    </location>
    <ligand>
        <name>ATP</name>
        <dbReference type="ChEBI" id="CHEBI:30616"/>
    </ligand>
</feature>
<feature type="binding site" evidence="11">
    <location>
        <position position="166"/>
    </location>
    <ligand>
        <name>CTP</name>
        <dbReference type="ChEBI" id="CHEBI:37563"/>
    </ligand>
</feature>
<feature type="binding site" evidence="11">
    <location>
        <position position="114"/>
    </location>
    <ligand>
        <name>CTP</name>
        <dbReference type="ChEBI" id="CHEBI:37563"/>
    </ligand>
</feature>
<dbReference type="GO" id="GO:0005524">
    <property type="term" value="F:ATP binding"/>
    <property type="evidence" value="ECO:0007669"/>
    <property type="project" value="UniProtKB-UniRule"/>
</dbReference>
<protein>
    <recommendedName>
        <fullName evidence="11">CCA-adding enzyme</fullName>
        <ecNumber evidence="11">2.7.7.72</ecNumber>
    </recommendedName>
    <alternativeName>
        <fullName evidence="11">CCA tRNA nucleotidyltransferase</fullName>
    </alternativeName>
    <alternativeName>
        <fullName evidence="11">tRNA CCA-pyrophosphorylase</fullName>
    </alternativeName>
    <alternativeName>
        <fullName evidence="11">tRNA adenylyl-/cytidylyl- transferase</fullName>
    </alternativeName>
    <alternativeName>
        <fullName evidence="11">tRNA nucleotidyltransferase</fullName>
    </alternativeName>
    <alternativeName>
        <fullName evidence="11">tRNA-NT</fullName>
    </alternativeName>
</protein>
<dbReference type="InterPro" id="IPR043519">
    <property type="entry name" value="NT_sf"/>
</dbReference>
<reference evidence="15 16" key="1">
    <citation type="submission" date="2019-08" db="EMBL/GenBank/DDBJ databases">
        <title>Bacillus genomes from the desert of Cuatro Cienegas, Coahuila.</title>
        <authorList>
            <person name="Olmedo-Alvarez G."/>
        </authorList>
    </citation>
    <scope>NUCLEOTIDE SEQUENCE [LARGE SCALE GENOMIC DNA]</scope>
    <source>
        <strain evidence="15 16">CH128b_4D</strain>
    </source>
</reference>
<feature type="binding site" evidence="11">
    <location>
        <position position="160"/>
    </location>
    <ligand>
        <name>ATP</name>
        <dbReference type="ChEBI" id="CHEBI:30616"/>
    </ligand>
</feature>
<evidence type="ECO:0000256" key="7">
    <source>
        <dbReference type="ARBA" id="ARBA00022800"/>
    </source>
</evidence>
<accession>A0A5D4MHP0</accession>
<organism evidence="15 16">
    <name type="scientific">Rossellomorea vietnamensis</name>
    <dbReference type="NCBI Taxonomy" id="218284"/>
    <lineage>
        <taxon>Bacteria</taxon>
        <taxon>Bacillati</taxon>
        <taxon>Bacillota</taxon>
        <taxon>Bacilli</taxon>
        <taxon>Bacillales</taxon>
        <taxon>Bacillaceae</taxon>
        <taxon>Rossellomorea</taxon>
    </lineage>
</organism>
<comment type="function">
    <text evidence="11">Catalyzes the addition and repair of the essential 3'-terminal CCA sequence in tRNAs without using a nucleic acid template. Adds these three nucleotides in the order of C, C, and A to the tRNA nucleotide-73, using CTP and ATP as substrates and producing inorganic pyrophosphate. tRNA 3'-terminal CCA addition is required both for tRNA processing and repair. Also involved in tRNA surveillance by mediating tandem CCA addition to generate a CCACCA at the 3' terminus of unstable tRNAs. While stable tRNAs receive only 3'-terminal CCA, unstable tRNAs are marked with CCACCA and rapidly degraded.</text>
</comment>
<dbReference type="Proteomes" id="UP000325182">
    <property type="component" value="Unassembled WGS sequence"/>
</dbReference>
<dbReference type="GO" id="GO:0160016">
    <property type="term" value="F:CCACCA tRNA nucleotidyltransferase activity"/>
    <property type="evidence" value="ECO:0007669"/>
    <property type="project" value="RHEA"/>
</dbReference>
<keyword evidence="5 11" id="KW-0479">Metal-binding</keyword>
<dbReference type="SUPFAM" id="SSF81301">
    <property type="entry name" value="Nucleotidyltransferase"/>
    <property type="match status" value="1"/>
</dbReference>
<dbReference type="GO" id="GO:0042245">
    <property type="term" value="P:RNA repair"/>
    <property type="evidence" value="ECO:0007669"/>
    <property type="project" value="UniProtKB-KW"/>
</dbReference>
<evidence type="ECO:0000256" key="11">
    <source>
        <dbReference type="HAMAP-Rule" id="MF_01263"/>
    </source>
</evidence>
<comment type="catalytic activity">
    <reaction evidence="11">
        <text>a tRNA precursor + 2 CTP + ATP = a tRNA with a 3' CCA end + 3 diphosphate</text>
        <dbReference type="Rhea" id="RHEA:14433"/>
        <dbReference type="Rhea" id="RHEA-COMP:10465"/>
        <dbReference type="Rhea" id="RHEA-COMP:10468"/>
        <dbReference type="ChEBI" id="CHEBI:30616"/>
        <dbReference type="ChEBI" id="CHEBI:33019"/>
        <dbReference type="ChEBI" id="CHEBI:37563"/>
        <dbReference type="ChEBI" id="CHEBI:74896"/>
        <dbReference type="ChEBI" id="CHEBI:83071"/>
        <dbReference type="EC" id="2.7.7.72"/>
    </reaction>
</comment>
<keyword evidence="6 11" id="KW-0547">Nucleotide-binding</keyword>
<dbReference type="Pfam" id="PF13735">
    <property type="entry name" value="tRNA_NucTran2_2"/>
    <property type="match status" value="1"/>
</dbReference>
<dbReference type="AlphaFoldDB" id="A0A5D4MHP0"/>
<dbReference type="InterPro" id="IPR032810">
    <property type="entry name" value="CCA-adding_enz_C"/>
</dbReference>
<comment type="catalytic activity">
    <reaction evidence="11">
        <text>a tRNA with a 3' CCA end + 2 CTP + ATP = a tRNA with a 3' CCACCA end + 3 diphosphate</text>
        <dbReference type="Rhea" id="RHEA:76235"/>
        <dbReference type="Rhea" id="RHEA-COMP:10468"/>
        <dbReference type="Rhea" id="RHEA-COMP:18655"/>
        <dbReference type="ChEBI" id="CHEBI:30616"/>
        <dbReference type="ChEBI" id="CHEBI:33019"/>
        <dbReference type="ChEBI" id="CHEBI:37563"/>
        <dbReference type="ChEBI" id="CHEBI:83071"/>
        <dbReference type="ChEBI" id="CHEBI:195187"/>
    </reaction>
</comment>
<dbReference type="GO" id="GO:0000049">
    <property type="term" value="F:tRNA binding"/>
    <property type="evidence" value="ECO:0007669"/>
    <property type="project" value="UniProtKB-UniRule"/>
</dbReference>
<feature type="binding site" evidence="11">
    <location>
        <position position="163"/>
    </location>
    <ligand>
        <name>CTP</name>
        <dbReference type="ChEBI" id="CHEBI:37563"/>
    </ligand>
</feature>
<dbReference type="InterPro" id="IPR002646">
    <property type="entry name" value="PolA_pol_head_dom"/>
</dbReference>
<dbReference type="SUPFAM" id="SSF81891">
    <property type="entry name" value="Poly A polymerase C-terminal region-like"/>
    <property type="match status" value="1"/>
</dbReference>
<comment type="miscellaneous">
    <text evidence="11">A single active site specifically recognizes both ATP and CTP and is responsible for their addition.</text>
</comment>